<proteinExistence type="predicted"/>
<name>A0ABZ1S6Z2_9ACTN</name>
<evidence type="ECO:0000313" key="3">
    <source>
        <dbReference type="Proteomes" id="UP001432190"/>
    </source>
</evidence>
<organism evidence="2 3">
    <name type="scientific">Micromonospora globbae</name>
    <dbReference type="NCBI Taxonomy" id="1894969"/>
    <lineage>
        <taxon>Bacteria</taxon>
        <taxon>Bacillati</taxon>
        <taxon>Actinomycetota</taxon>
        <taxon>Actinomycetes</taxon>
        <taxon>Micromonosporales</taxon>
        <taxon>Micromonosporaceae</taxon>
        <taxon>Micromonospora</taxon>
    </lineage>
</organism>
<accession>A0ABZ1S6Z2</accession>
<feature type="region of interest" description="Disordered" evidence="1">
    <location>
        <begin position="21"/>
        <end position="41"/>
    </location>
</feature>
<evidence type="ECO:0000256" key="1">
    <source>
        <dbReference type="SAM" id="MobiDB-lite"/>
    </source>
</evidence>
<reference evidence="2" key="1">
    <citation type="submission" date="2022-10" db="EMBL/GenBank/DDBJ databases">
        <title>The complete genomes of actinobacterial strains from the NBC collection.</title>
        <authorList>
            <person name="Joergensen T.S."/>
            <person name="Alvarez Arevalo M."/>
            <person name="Sterndorff E.B."/>
            <person name="Faurdal D."/>
            <person name="Vuksanovic O."/>
            <person name="Mourched A.-S."/>
            <person name="Charusanti P."/>
            <person name="Shaw S."/>
            <person name="Blin K."/>
            <person name="Weber T."/>
        </authorList>
    </citation>
    <scope>NUCLEOTIDE SEQUENCE</scope>
    <source>
        <strain evidence="2">NBC_00256</strain>
    </source>
</reference>
<dbReference type="Proteomes" id="UP001432190">
    <property type="component" value="Chromosome"/>
</dbReference>
<keyword evidence="3" id="KW-1185">Reference proteome</keyword>
<dbReference type="EMBL" id="CP108084">
    <property type="protein sequence ID" value="WUP50215.1"/>
    <property type="molecule type" value="Genomic_DNA"/>
</dbReference>
<protein>
    <recommendedName>
        <fullName evidence="4">50S ribosomal protein L36</fullName>
    </recommendedName>
</protein>
<dbReference type="RefSeq" id="WP_275670812.1">
    <property type="nucleotide sequence ID" value="NZ_CP108084.1"/>
</dbReference>
<sequence length="41" mass="4838">MKDRILSRLKKGAKSIMIRRRRRDAVVNKPTGATRPGRRYQ</sequence>
<evidence type="ECO:0008006" key="4">
    <source>
        <dbReference type="Google" id="ProtNLM"/>
    </source>
</evidence>
<gene>
    <name evidence="2" type="ORF">OG994_01320</name>
</gene>
<evidence type="ECO:0000313" key="2">
    <source>
        <dbReference type="EMBL" id="WUP50215.1"/>
    </source>
</evidence>